<reference evidence="2 3" key="1">
    <citation type="submission" date="2020-08" db="EMBL/GenBank/DDBJ databases">
        <title>A Genomic Blueprint of the Chicken Gut Microbiome.</title>
        <authorList>
            <person name="Gilroy R."/>
            <person name="Ravi A."/>
            <person name="Getino M."/>
            <person name="Pursley I."/>
            <person name="Horton D.L."/>
            <person name="Alikhan N.-F."/>
            <person name="Baker D."/>
            <person name="Gharbi K."/>
            <person name="Hall N."/>
            <person name="Watson M."/>
            <person name="Adriaenssens E.M."/>
            <person name="Foster-Nyarko E."/>
            <person name="Jarju S."/>
            <person name="Secka A."/>
            <person name="Antonio M."/>
            <person name="Oren A."/>
            <person name="Chaudhuri R."/>
            <person name="La Ragione R.M."/>
            <person name="Hildebrand F."/>
            <person name="Pallen M.J."/>
        </authorList>
    </citation>
    <scope>NUCLEOTIDE SEQUENCE [LARGE SCALE GENOMIC DNA]</scope>
    <source>
        <strain evidence="2 3">Sa4CUA1</strain>
    </source>
</reference>
<dbReference type="Proteomes" id="UP000641803">
    <property type="component" value="Unassembled WGS sequence"/>
</dbReference>
<dbReference type="PROSITE" id="PS51819">
    <property type="entry name" value="VOC"/>
    <property type="match status" value="1"/>
</dbReference>
<protein>
    <submittedName>
        <fullName evidence="2">VOC family protein</fullName>
    </submittedName>
</protein>
<comment type="caution">
    <text evidence="2">The sequence shown here is derived from an EMBL/GenBank/DDBJ whole genome shotgun (WGS) entry which is preliminary data.</text>
</comment>
<name>A0ABR8RUY5_9CELL</name>
<evidence type="ECO:0000313" key="3">
    <source>
        <dbReference type="Proteomes" id="UP000641803"/>
    </source>
</evidence>
<sequence length="150" mass="15955">MADTPARPVLQLRLVVEAQDYEAALAFYRDALGLPQLEAFTGDGDSRVAILDAGRATLEIANPAQKRMIDDVEVGRQVAPRLRVAFEVTDAAAVTADLVDAGASLVAPPVRTPWDSLNARLDAPAGLHVTVFQELDGKAAPSPADDPREE</sequence>
<dbReference type="InterPro" id="IPR004360">
    <property type="entry name" value="Glyas_Fos-R_dOase_dom"/>
</dbReference>
<evidence type="ECO:0000313" key="2">
    <source>
        <dbReference type="EMBL" id="MBD7951596.1"/>
    </source>
</evidence>
<organism evidence="2 3">
    <name type="scientific">Oerskovia rustica</name>
    <dbReference type="NCBI Taxonomy" id="2762237"/>
    <lineage>
        <taxon>Bacteria</taxon>
        <taxon>Bacillati</taxon>
        <taxon>Actinomycetota</taxon>
        <taxon>Actinomycetes</taxon>
        <taxon>Micrococcales</taxon>
        <taxon>Cellulomonadaceae</taxon>
        <taxon>Oerskovia</taxon>
    </lineage>
</organism>
<dbReference type="RefSeq" id="WP_191796867.1">
    <property type="nucleotide sequence ID" value="NZ_JACSQQ010000026.1"/>
</dbReference>
<dbReference type="SUPFAM" id="SSF54593">
    <property type="entry name" value="Glyoxalase/Bleomycin resistance protein/Dihydroxybiphenyl dioxygenase"/>
    <property type="match status" value="1"/>
</dbReference>
<feature type="domain" description="VOC" evidence="1">
    <location>
        <begin position="8"/>
        <end position="134"/>
    </location>
</feature>
<dbReference type="EMBL" id="JACSQQ010000026">
    <property type="protein sequence ID" value="MBD7951596.1"/>
    <property type="molecule type" value="Genomic_DNA"/>
</dbReference>
<accession>A0ABR8RUY5</accession>
<dbReference type="Gene3D" id="3.10.180.10">
    <property type="entry name" value="2,3-Dihydroxybiphenyl 1,2-Dioxygenase, domain 1"/>
    <property type="match status" value="1"/>
</dbReference>
<dbReference type="InterPro" id="IPR037523">
    <property type="entry name" value="VOC_core"/>
</dbReference>
<keyword evidence="3" id="KW-1185">Reference proteome</keyword>
<evidence type="ECO:0000259" key="1">
    <source>
        <dbReference type="PROSITE" id="PS51819"/>
    </source>
</evidence>
<proteinExistence type="predicted"/>
<dbReference type="Pfam" id="PF00903">
    <property type="entry name" value="Glyoxalase"/>
    <property type="match status" value="1"/>
</dbReference>
<gene>
    <name evidence="2" type="ORF">H9652_14420</name>
</gene>
<dbReference type="InterPro" id="IPR029068">
    <property type="entry name" value="Glyas_Bleomycin-R_OHBP_Dase"/>
</dbReference>